<sequence>MNIYGTSPLLYNRVNFNRGDDMNFEVILAYAFGLLILYIIGMLLVVPLKWIGKLIINGILGGVALFLINIIGKFVGFSIAINPVNAVITGILGLPGVALILILQKVL</sequence>
<dbReference type="AlphaFoldDB" id="A0A1M5VNW2"/>
<gene>
    <name evidence="2" type="ORF">SAMN02745180_00983</name>
</gene>
<name>A0A1M5VNW2_9FIRM</name>
<keyword evidence="1" id="KW-0472">Membrane</keyword>
<organism evidence="2 3">
    <name type="scientific">Sporanaerobacter acetigenes DSM 13106</name>
    <dbReference type="NCBI Taxonomy" id="1123281"/>
    <lineage>
        <taxon>Bacteria</taxon>
        <taxon>Bacillati</taxon>
        <taxon>Bacillota</taxon>
        <taxon>Tissierellia</taxon>
        <taxon>Tissierellales</taxon>
        <taxon>Sporanaerobacteraceae</taxon>
        <taxon>Sporanaerobacter</taxon>
    </lineage>
</organism>
<dbReference type="EMBL" id="FQXR01000004">
    <property type="protein sequence ID" value="SHH76925.1"/>
    <property type="molecule type" value="Genomic_DNA"/>
</dbReference>
<proteinExistence type="predicted"/>
<protein>
    <submittedName>
        <fullName evidence="2">Inhibitor of the pro-sigma K processing machinery</fullName>
    </submittedName>
</protein>
<keyword evidence="3" id="KW-1185">Reference proteome</keyword>
<dbReference type="InterPro" id="IPR010001">
    <property type="entry name" value="BofA"/>
</dbReference>
<dbReference type="NCBIfam" id="TIGR02862">
    <property type="entry name" value="spore_BofA"/>
    <property type="match status" value="1"/>
</dbReference>
<evidence type="ECO:0000256" key="1">
    <source>
        <dbReference type="SAM" id="Phobius"/>
    </source>
</evidence>
<feature type="transmembrane region" description="Helical" evidence="1">
    <location>
        <begin position="54"/>
        <end position="72"/>
    </location>
</feature>
<feature type="transmembrane region" description="Helical" evidence="1">
    <location>
        <begin position="84"/>
        <end position="103"/>
    </location>
</feature>
<evidence type="ECO:0000313" key="2">
    <source>
        <dbReference type="EMBL" id="SHH76925.1"/>
    </source>
</evidence>
<dbReference type="STRING" id="1123281.SAMN02745180_00983"/>
<evidence type="ECO:0000313" key="3">
    <source>
        <dbReference type="Proteomes" id="UP000184389"/>
    </source>
</evidence>
<feature type="transmembrane region" description="Helical" evidence="1">
    <location>
        <begin position="27"/>
        <end position="47"/>
    </location>
</feature>
<keyword evidence="1" id="KW-0812">Transmembrane</keyword>
<dbReference type="Proteomes" id="UP000184389">
    <property type="component" value="Unassembled WGS sequence"/>
</dbReference>
<keyword evidence="1" id="KW-1133">Transmembrane helix</keyword>
<reference evidence="2 3" key="1">
    <citation type="submission" date="2016-11" db="EMBL/GenBank/DDBJ databases">
        <authorList>
            <person name="Jaros S."/>
            <person name="Januszkiewicz K."/>
            <person name="Wedrychowicz H."/>
        </authorList>
    </citation>
    <scope>NUCLEOTIDE SEQUENCE [LARGE SCALE GENOMIC DNA]</scope>
    <source>
        <strain evidence="2 3">DSM 13106</strain>
    </source>
</reference>
<dbReference type="Pfam" id="PF07441">
    <property type="entry name" value="BofA"/>
    <property type="match status" value="1"/>
</dbReference>
<accession>A0A1M5VNW2</accession>